<evidence type="ECO:0000313" key="2">
    <source>
        <dbReference type="Proteomes" id="UP001165080"/>
    </source>
</evidence>
<dbReference type="AlphaFoldDB" id="A0A9W6BIU9"/>
<gene>
    <name evidence="1" type="primary">PLEST003435</name>
    <name evidence="1" type="ORF">PLESTB_000648900</name>
</gene>
<sequence>MALGRLTQISRLPNNRLEAVYLRPVHGLRGPRFAVGITSPRARNISVAAAAAKAMSLTTKTFFLDSFALRQWDDPNYGGTRVSYDKAAFVQRIQEEFDKGSPLVDGYAPFCKHVFVPNFVGAKLGALSITDANRAKLQSGYTKRRPEELAVLTRWFSATDVEVPEAKFLDIILYSREQLIKEYEAMPTKAGAGEGLPDAPWGIISVKAQDEPFETPMQPITMLRNALGREEGGSGVALDREAYEKSVAYWETHATIVEGARPNGE</sequence>
<dbReference type="PANTHER" id="PTHR38666">
    <property type="match status" value="1"/>
</dbReference>
<dbReference type="Gene3D" id="3.30.2310.50">
    <property type="entry name" value="Protein of unknown function (DUF3228), domain 1"/>
    <property type="match status" value="2"/>
</dbReference>
<protein>
    <recommendedName>
        <fullName evidence="3">Flagellar associated protein</fullName>
    </recommendedName>
</protein>
<reference evidence="1 2" key="1">
    <citation type="journal article" date="2023" name="Commun. Biol.">
        <title>Reorganization of the ancestral sex-determining regions during the evolution of trioecy in Pleodorina starrii.</title>
        <authorList>
            <person name="Takahashi K."/>
            <person name="Suzuki S."/>
            <person name="Kawai-Toyooka H."/>
            <person name="Yamamoto K."/>
            <person name="Hamaji T."/>
            <person name="Ootsuki R."/>
            <person name="Yamaguchi H."/>
            <person name="Kawachi M."/>
            <person name="Higashiyama T."/>
            <person name="Nozaki H."/>
        </authorList>
    </citation>
    <scope>NUCLEOTIDE SEQUENCE [LARGE SCALE GENOMIC DNA]</scope>
    <source>
        <strain evidence="1 2">NIES-4479</strain>
    </source>
</reference>
<dbReference type="Pfam" id="PF11539">
    <property type="entry name" value="DUF3228"/>
    <property type="match status" value="1"/>
</dbReference>
<dbReference type="InterPro" id="IPR021610">
    <property type="entry name" value="DUF3228"/>
</dbReference>
<dbReference type="OrthoDB" id="415460at2759"/>
<evidence type="ECO:0000313" key="1">
    <source>
        <dbReference type="EMBL" id="GLC52610.1"/>
    </source>
</evidence>
<proteinExistence type="predicted"/>
<dbReference type="PANTHER" id="PTHR38666:SF2">
    <property type="entry name" value="FLAGELLAR ASSOCIATED PROTEIN"/>
    <property type="match status" value="1"/>
</dbReference>
<dbReference type="EMBL" id="BRXU01000006">
    <property type="protein sequence ID" value="GLC52610.1"/>
    <property type="molecule type" value="Genomic_DNA"/>
</dbReference>
<evidence type="ECO:0008006" key="3">
    <source>
        <dbReference type="Google" id="ProtNLM"/>
    </source>
</evidence>
<organism evidence="1 2">
    <name type="scientific">Pleodorina starrii</name>
    <dbReference type="NCBI Taxonomy" id="330485"/>
    <lineage>
        <taxon>Eukaryota</taxon>
        <taxon>Viridiplantae</taxon>
        <taxon>Chlorophyta</taxon>
        <taxon>core chlorophytes</taxon>
        <taxon>Chlorophyceae</taxon>
        <taxon>CS clade</taxon>
        <taxon>Chlamydomonadales</taxon>
        <taxon>Volvocaceae</taxon>
        <taxon>Pleodorina</taxon>
    </lineage>
</organism>
<accession>A0A9W6BIU9</accession>
<name>A0A9W6BIU9_9CHLO</name>
<keyword evidence="2" id="KW-1185">Reference proteome</keyword>
<dbReference type="Proteomes" id="UP001165080">
    <property type="component" value="Unassembled WGS sequence"/>
</dbReference>
<comment type="caution">
    <text evidence="1">The sequence shown here is derived from an EMBL/GenBank/DDBJ whole genome shotgun (WGS) entry which is preliminary data.</text>
</comment>